<evidence type="ECO:0000259" key="2">
    <source>
        <dbReference type="Pfam" id="PF07715"/>
    </source>
</evidence>
<accession>A0ABW5YZ32</accession>
<dbReference type="SUPFAM" id="SSF49464">
    <property type="entry name" value="Carboxypeptidase regulatory domain-like"/>
    <property type="match status" value="1"/>
</dbReference>
<dbReference type="RefSeq" id="WP_380922432.1">
    <property type="nucleotide sequence ID" value="NZ_JBHUPE010000007.1"/>
</dbReference>
<dbReference type="InterPro" id="IPR023997">
    <property type="entry name" value="TonB-dep_OMP_SusC/RagA_CS"/>
</dbReference>
<evidence type="ECO:0000313" key="3">
    <source>
        <dbReference type="EMBL" id="MFD2905683.1"/>
    </source>
</evidence>
<dbReference type="Pfam" id="PF07715">
    <property type="entry name" value="Plug"/>
    <property type="match status" value="1"/>
</dbReference>
<dbReference type="PROSITE" id="PS00018">
    <property type="entry name" value="EF_HAND_1"/>
    <property type="match status" value="1"/>
</dbReference>
<dbReference type="InterPro" id="IPR012910">
    <property type="entry name" value="Plug_dom"/>
</dbReference>
<dbReference type="Gene3D" id="2.170.130.10">
    <property type="entry name" value="TonB-dependent receptor, plug domain"/>
    <property type="match status" value="1"/>
</dbReference>
<keyword evidence="1" id="KW-1134">Transmembrane beta strand</keyword>
<keyword evidence="1" id="KW-0998">Cell outer membrane</keyword>
<dbReference type="Proteomes" id="UP001597509">
    <property type="component" value="Unassembled WGS sequence"/>
</dbReference>
<keyword evidence="1" id="KW-0812">Transmembrane</keyword>
<dbReference type="InterPro" id="IPR008969">
    <property type="entry name" value="CarboxyPept-like_regulatory"/>
</dbReference>
<evidence type="ECO:0000313" key="4">
    <source>
        <dbReference type="Proteomes" id="UP001597509"/>
    </source>
</evidence>
<dbReference type="PROSITE" id="PS51257">
    <property type="entry name" value="PROKAR_LIPOPROTEIN"/>
    <property type="match status" value="1"/>
</dbReference>
<organism evidence="3 4">
    <name type="scientific">Sphingobacterium anhuiense</name>
    <dbReference type="NCBI Taxonomy" id="493780"/>
    <lineage>
        <taxon>Bacteria</taxon>
        <taxon>Pseudomonadati</taxon>
        <taxon>Bacteroidota</taxon>
        <taxon>Sphingobacteriia</taxon>
        <taxon>Sphingobacteriales</taxon>
        <taxon>Sphingobacteriaceae</taxon>
        <taxon>Sphingobacterium</taxon>
    </lineage>
</organism>
<evidence type="ECO:0000256" key="1">
    <source>
        <dbReference type="PROSITE-ProRule" id="PRU01360"/>
    </source>
</evidence>
<keyword evidence="4" id="KW-1185">Reference proteome</keyword>
<dbReference type="InterPro" id="IPR023996">
    <property type="entry name" value="TonB-dep_OMP_SusC/RagA"/>
</dbReference>
<dbReference type="InterPro" id="IPR037066">
    <property type="entry name" value="Plug_dom_sf"/>
</dbReference>
<dbReference type="NCBIfam" id="TIGR04057">
    <property type="entry name" value="SusC_RagA_signa"/>
    <property type="match status" value="1"/>
</dbReference>
<keyword evidence="1" id="KW-0813">Transport</keyword>
<comment type="similarity">
    <text evidence="1">Belongs to the TonB-dependent receptor family.</text>
</comment>
<dbReference type="PROSITE" id="PS52016">
    <property type="entry name" value="TONB_DEPENDENT_REC_3"/>
    <property type="match status" value="1"/>
</dbReference>
<dbReference type="EMBL" id="JBHUPE010000007">
    <property type="protein sequence ID" value="MFD2905683.1"/>
    <property type="molecule type" value="Genomic_DNA"/>
</dbReference>
<proteinExistence type="inferred from homology"/>
<gene>
    <name evidence="3" type="ORF">ACFS6I_17275</name>
</gene>
<sequence length="1030" mass="113981">MMKNIIRTIFVLIAFCSCYWGNETFAQQAGQVLVKGIVRDEMNVNLAGVTVTNLMTKNSAATKENGQFEILASRGDSLTITNIGYETFRTVINNAITINVILKATSNGINEVVVVGYGQQKKISVVGAQSSVNVEDLKLPVANLSTMLAGRISGLVGVQRSGLPGADGADLWIRGISSMSGNTGPLVVVDGVQGRDINGLDPEDISSLTILKDASATAVYGVAGANGVILISTKKGITGKPSLMFNYNQGFTSFTKRPELTDGVTYMLLRNEARLATGMQKEYSNNYINNTILGQDPYLYPNVNWMDQLFKNSASNRRANFSARGGSEFASYYVSGAYYDESSLLRTDALQKYDATTRFKRYNFTSNISMNWTTTTKFELGVQGNIGNINYPGVKPEEAFGNVMQTNPVLYPAMYPGNFVPGVSSAGAQPNPYGQITQTGYQNIFNNRVMSNARLTQDLSFWLKGLNFSALYSFDIWNEHTINRTRNRSTYLINRLFPYDDQGNPILNIISQGADDLAFSKSNNANRQFYTEAALNYNTVIADKHQISAMLLYNQREIVEAFADNVTSSLPFRNMGTAGRLTYSYDDKYFVEGNFGYNGSENFAPGMKFGFFPSFGVGWVVSNERFFEPVKNGINFLKLRYSDGKVGDGSNGGTRRFGYLTLVNTDAGGYTFGNGLSNTGYGGTAISDYGTNVQWAESHKQNLGLEIKTLKSKLSLTVDFFKEKRTGVFLQRASLPDYVGLTNNPWANLGIIENKGIDGTLELAPFPVGNVHVDLRATFTYNKDKILENDQPRQPFPYMERRGNNVLGIYGYQADGLFQSEDEIKNHADQSALGAQRVGDIRYKDLNGDGLVDANDVSWIGHGDVPNSVFGFGVNVSYKQFYFGAFFQGTSGAQRLIGGDGIIPFNNSTGAERSNLYAIAEDRWTEENPLENPFYPRLAYGNAANKNNSAASTWWVKDVDFLRLKTMDVGYNFKKDFLERINVKNARIYVQGVNLLYWSKFKLWDPELNTGNGTRYPNVRTISMGIQATF</sequence>
<name>A0ABW5YZ32_9SPHI</name>
<protein>
    <submittedName>
        <fullName evidence="3">SusC/RagA family TonB-linked outer membrane protein</fullName>
    </submittedName>
</protein>
<comment type="subcellular location">
    <subcellularLocation>
        <location evidence="1">Cell outer membrane</location>
        <topology evidence="1">Multi-pass membrane protein</topology>
    </subcellularLocation>
</comment>
<keyword evidence="1" id="KW-0472">Membrane</keyword>
<dbReference type="InterPro" id="IPR018247">
    <property type="entry name" value="EF_Hand_1_Ca_BS"/>
</dbReference>
<reference evidence="4" key="1">
    <citation type="journal article" date="2019" name="Int. J. Syst. Evol. Microbiol.">
        <title>The Global Catalogue of Microorganisms (GCM) 10K type strain sequencing project: providing services to taxonomists for standard genome sequencing and annotation.</title>
        <authorList>
            <consortium name="The Broad Institute Genomics Platform"/>
            <consortium name="The Broad Institute Genome Sequencing Center for Infectious Disease"/>
            <person name="Wu L."/>
            <person name="Ma J."/>
        </authorList>
    </citation>
    <scope>NUCLEOTIDE SEQUENCE [LARGE SCALE GENOMIC DNA]</scope>
    <source>
        <strain evidence="4">KCTC 22209</strain>
    </source>
</reference>
<dbReference type="InterPro" id="IPR039426">
    <property type="entry name" value="TonB-dep_rcpt-like"/>
</dbReference>
<comment type="caution">
    <text evidence="3">The sequence shown here is derived from an EMBL/GenBank/DDBJ whole genome shotgun (WGS) entry which is preliminary data.</text>
</comment>
<dbReference type="NCBIfam" id="TIGR04056">
    <property type="entry name" value="OMP_RagA_SusC"/>
    <property type="match status" value="1"/>
</dbReference>
<dbReference type="SUPFAM" id="SSF56935">
    <property type="entry name" value="Porins"/>
    <property type="match status" value="1"/>
</dbReference>
<dbReference type="Pfam" id="PF13715">
    <property type="entry name" value="CarbopepD_reg_2"/>
    <property type="match status" value="1"/>
</dbReference>
<feature type="domain" description="TonB-dependent receptor plug" evidence="2">
    <location>
        <begin position="123"/>
        <end position="228"/>
    </location>
</feature>